<protein>
    <recommendedName>
        <fullName evidence="2">Glycosyltransferase 2-like domain-containing protein</fullName>
    </recommendedName>
</protein>
<dbReference type="CDD" id="cd04179">
    <property type="entry name" value="DPM_DPG-synthase_like"/>
    <property type="match status" value="1"/>
</dbReference>
<feature type="transmembrane region" description="Helical" evidence="1">
    <location>
        <begin position="561"/>
        <end position="579"/>
    </location>
</feature>
<evidence type="ECO:0000313" key="3">
    <source>
        <dbReference type="EMBL" id="PIV01031.1"/>
    </source>
</evidence>
<reference evidence="4" key="1">
    <citation type="submission" date="2017-09" db="EMBL/GenBank/DDBJ databases">
        <title>Depth-based differentiation of microbial function through sediment-hosted aquifers and enrichment of novel symbionts in the deep terrestrial subsurface.</title>
        <authorList>
            <person name="Probst A.J."/>
            <person name="Ladd B."/>
            <person name="Jarett J.K."/>
            <person name="Geller-Mcgrath D.E."/>
            <person name="Sieber C.M.K."/>
            <person name="Emerson J.B."/>
            <person name="Anantharaman K."/>
            <person name="Thomas B.C."/>
            <person name="Malmstrom R."/>
            <person name="Stieglmeier M."/>
            <person name="Klingl A."/>
            <person name="Woyke T."/>
            <person name="Ryan C.M."/>
            <person name="Banfield J.F."/>
        </authorList>
    </citation>
    <scope>NUCLEOTIDE SEQUENCE [LARGE SCALE GENOMIC DNA]</scope>
</reference>
<feature type="transmembrane region" description="Helical" evidence="1">
    <location>
        <begin position="398"/>
        <end position="420"/>
    </location>
</feature>
<feature type="transmembrane region" description="Helical" evidence="1">
    <location>
        <begin position="537"/>
        <end position="555"/>
    </location>
</feature>
<sequence>MKLSVVIPVYNEEKTVEKLINSVLAEKTLKEIIIVNDGSTDNTLSEIRNSKHEIRNKDTKIKIFNFKKNCGKGAAVRKGIENATGDVLIIQDADLEYNPNDYQRLLLPILQKKTQVVYGNRLKELKFKLWGVNKTSLPLHYLINRFLSFLTNVLYGSNLTDMETCYKMMTREVYQKLNLSSSRFEIEPEITAKILKLGYKILEVPIQTKPRSYNEGKKIKAGDAVRAFFTLFKFAGLRNVFKKTWFLFVFIICAFLFRQSFGVYFSQDDFFRFKMSRVEDIISVLNFFSFKNSNLYGFYRPLSINIYSYLGQKIFGLNYGLFHAFNFTVFSFNVFLVYKVSWKLFKKKDMAIFGTLIYSLASFHLTSLSYLSAVEELLVAFFFFLTVNLYLNKNNFAILTFVLALLSRETAVSLPAVLFLLGWRKSLKFSRVLPFVFILISYLFARWYFGLIPNGSDYIISLSLKSIVNNYFWYFLWGIGAPESLVDFVNNFKINESFFQASPVLGRLIILFLIILLVNLTIGLVKTAAKSKLKNMPWFFIFWFVITLSPFIVLVNHRFAFYLEIPFFGLAGLFTYLVYDFKKTKYLFLLIFFLLSYLTVNYYSKTYWAINRAKASQKLIISVRGQYPVLSRGSIIFFKNDQNYQSPSREWGGTSTQAKNALSGCNALNFIYGDESLQCFFEDDGFPNLAEKNKIVYFKAVIN</sequence>
<dbReference type="AlphaFoldDB" id="A0A2M7BD45"/>
<feature type="domain" description="Glycosyltransferase 2-like" evidence="2">
    <location>
        <begin position="4"/>
        <end position="176"/>
    </location>
</feature>
<feature type="transmembrane region" description="Helical" evidence="1">
    <location>
        <begin position="319"/>
        <end position="338"/>
    </location>
</feature>
<dbReference type="PANTHER" id="PTHR48090">
    <property type="entry name" value="UNDECAPRENYL-PHOSPHATE 4-DEOXY-4-FORMAMIDO-L-ARABINOSE TRANSFERASE-RELATED"/>
    <property type="match status" value="1"/>
</dbReference>
<dbReference type="SUPFAM" id="SSF53448">
    <property type="entry name" value="Nucleotide-diphospho-sugar transferases"/>
    <property type="match status" value="1"/>
</dbReference>
<dbReference type="InterPro" id="IPR029044">
    <property type="entry name" value="Nucleotide-diphossugar_trans"/>
</dbReference>
<feature type="transmembrane region" description="Helical" evidence="1">
    <location>
        <begin position="373"/>
        <end position="391"/>
    </location>
</feature>
<feature type="transmembrane region" description="Helical" evidence="1">
    <location>
        <begin position="432"/>
        <end position="451"/>
    </location>
</feature>
<feature type="transmembrane region" description="Helical" evidence="1">
    <location>
        <begin position="586"/>
        <end position="604"/>
    </location>
</feature>
<dbReference type="InterPro" id="IPR001173">
    <property type="entry name" value="Glyco_trans_2-like"/>
</dbReference>
<evidence type="ECO:0000259" key="2">
    <source>
        <dbReference type="Pfam" id="PF00535"/>
    </source>
</evidence>
<dbReference type="EMBL" id="PEVD01000037">
    <property type="protein sequence ID" value="PIV01031.1"/>
    <property type="molecule type" value="Genomic_DNA"/>
</dbReference>
<keyword evidence="1" id="KW-1133">Transmembrane helix</keyword>
<dbReference type="InterPro" id="IPR050256">
    <property type="entry name" value="Glycosyltransferase_2"/>
</dbReference>
<dbReference type="Pfam" id="PF00535">
    <property type="entry name" value="Glycos_transf_2"/>
    <property type="match status" value="1"/>
</dbReference>
<feature type="transmembrane region" description="Helical" evidence="1">
    <location>
        <begin position="245"/>
        <end position="266"/>
    </location>
</feature>
<evidence type="ECO:0000313" key="4">
    <source>
        <dbReference type="Proteomes" id="UP000230399"/>
    </source>
</evidence>
<evidence type="ECO:0000256" key="1">
    <source>
        <dbReference type="SAM" id="Phobius"/>
    </source>
</evidence>
<name>A0A2M7BD45_9BACT</name>
<dbReference type="PANTHER" id="PTHR48090:SF7">
    <property type="entry name" value="RFBJ PROTEIN"/>
    <property type="match status" value="1"/>
</dbReference>
<feature type="transmembrane region" description="Helical" evidence="1">
    <location>
        <begin position="504"/>
        <end position="525"/>
    </location>
</feature>
<comment type="caution">
    <text evidence="3">The sequence shown here is derived from an EMBL/GenBank/DDBJ whole genome shotgun (WGS) entry which is preliminary data.</text>
</comment>
<keyword evidence="1" id="KW-0812">Transmembrane</keyword>
<gene>
    <name evidence="3" type="ORF">COS55_02615</name>
</gene>
<dbReference type="Proteomes" id="UP000230399">
    <property type="component" value="Unassembled WGS sequence"/>
</dbReference>
<proteinExistence type="predicted"/>
<dbReference type="Gene3D" id="3.90.550.10">
    <property type="entry name" value="Spore Coat Polysaccharide Biosynthesis Protein SpsA, Chain A"/>
    <property type="match status" value="1"/>
</dbReference>
<organism evidence="3 4">
    <name type="scientific">Candidatus Shapirobacteria bacterium CG03_land_8_20_14_0_80_40_19</name>
    <dbReference type="NCBI Taxonomy" id="1974880"/>
    <lineage>
        <taxon>Bacteria</taxon>
        <taxon>Candidatus Shapironibacteriota</taxon>
    </lineage>
</organism>
<accession>A0A2M7BD45</accession>
<keyword evidence="1" id="KW-0472">Membrane</keyword>